<evidence type="ECO:0000256" key="4">
    <source>
        <dbReference type="ARBA" id="ARBA00023136"/>
    </source>
</evidence>
<proteinExistence type="inferred from homology"/>
<dbReference type="GO" id="GO:0009279">
    <property type="term" value="C:cell outer membrane"/>
    <property type="evidence" value="ECO:0007669"/>
    <property type="project" value="UniProtKB-SubCell"/>
</dbReference>
<dbReference type="STRING" id="216432.CA2559_05675"/>
<evidence type="ECO:0000259" key="7">
    <source>
        <dbReference type="Pfam" id="PF14322"/>
    </source>
</evidence>
<dbReference type="RefSeq" id="WP_013186899.1">
    <property type="nucleotide sequence ID" value="NC_014230.1"/>
</dbReference>
<dbReference type="AlphaFoldDB" id="A3U7K7"/>
<dbReference type="InterPro" id="IPR012944">
    <property type="entry name" value="SusD_RagB_dom"/>
</dbReference>
<dbReference type="Proteomes" id="UP000002297">
    <property type="component" value="Chromosome"/>
</dbReference>
<dbReference type="InterPro" id="IPR033985">
    <property type="entry name" value="SusD-like_N"/>
</dbReference>
<comment type="similarity">
    <text evidence="2">Belongs to the SusD family.</text>
</comment>
<feature type="domain" description="RagB/SusD" evidence="6">
    <location>
        <begin position="338"/>
        <end position="461"/>
    </location>
</feature>
<keyword evidence="5" id="KW-0998">Cell outer membrane</keyword>
<evidence type="ECO:0000313" key="9">
    <source>
        <dbReference type="Proteomes" id="UP000002297"/>
    </source>
</evidence>
<accession>A3U7K7</accession>
<evidence type="ECO:0000313" key="8">
    <source>
        <dbReference type="EMBL" id="EAP88224.1"/>
    </source>
</evidence>
<comment type="subcellular location">
    <subcellularLocation>
        <location evidence="1">Cell outer membrane</location>
    </subcellularLocation>
</comment>
<dbReference type="PROSITE" id="PS51257">
    <property type="entry name" value="PROKAR_LIPOPROTEIN"/>
    <property type="match status" value="1"/>
</dbReference>
<dbReference type="Pfam" id="PF07980">
    <property type="entry name" value="SusD_RagB"/>
    <property type="match status" value="1"/>
</dbReference>
<protein>
    <submittedName>
        <fullName evidence="8">Putative membrane protein</fullName>
    </submittedName>
</protein>
<sequence length="461" mass="50368">MKTYKYLFILITALAFTSCEDELNVLPEDDQSTEQVFSSEAGAQGALVGVYSFAQQDDVLNGTSTLATEWQADNVDFVGSFPTFNDIRTYETQADNTSIFAIYDDNYEVIGAANNVIAFVPTIEDENFTEEERAQVIAEAKFMRALVYFKLVNLFGQPLQVGGGTTLAVPLVTEPFSISGEANPPRNTVNDIHAQIEQDLTEAIPSLTNADNSRATTGAAQLLLARLYLYQERFGEAATLANDAISNDEFVLATNYTFYNTQSTEFFFTLVNTPADGQDSGQGFSGLTNPAPAGRGDAPFTDNLIEAYQEEAGDLRFTLTQTGTSASGEDRLFTSKFPDGNTNSDNAPVLRVTEAYLTRAEANFRNGSTIGAAPLDDINDLRDRANLPPLGALTLDQILNERRKELAFEGQRRMDLLRNGLNLRRPGMPNEAESAPGQNKTILPIPAREVDLSGLEQNPGY</sequence>
<dbReference type="eggNOG" id="COG3193">
    <property type="taxonomic scope" value="Bacteria"/>
</dbReference>
<dbReference type="CDD" id="cd08977">
    <property type="entry name" value="SusD"/>
    <property type="match status" value="1"/>
</dbReference>
<dbReference type="GeneID" id="89452923"/>
<evidence type="ECO:0000256" key="3">
    <source>
        <dbReference type="ARBA" id="ARBA00022729"/>
    </source>
</evidence>
<dbReference type="Pfam" id="PF14322">
    <property type="entry name" value="SusD-like_3"/>
    <property type="match status" value="1"/>
</dbReference>
<gene>
    <name evidence="8" type="ordered locus">CA2559_05675</name>
</gene>
<reference evidence="8 9" key="1">
    <citation type="journal article" date="2010" name="J. Bacteriol.">
        <title>The complete genome sequence of Croceibacter atlanticus HTCC2559T.</title>
        <authorList>
            <person name="Oh H.M."/>
            <person name="Kang I."/>
            <person name="Ferriera S."/>
            <person name="Giovannoni S.J."/>
            <person name="Cho J.C."/>
        </authorList>
    </citation>
    <scope>NUCLEOTIDE SEQUENCE [LARGE SCALE GENOMIC DNA]</scope>
    <source>
        <strain evidence="9">ATCC BAA-628 / HTCC2559 / KCTC 12090</strain>
    </source>
</reference>
<dbReference type="EMBL" id="CP002046">
    <property type="protein sequence ID" value="EAP88224.1"/>
    <property type="molecule type" value="Genomic_DNA"/>
</dbReference>
<evidence type="ECO:0000259" key="6">
    <source>
        <dbReference type="Pfam" id="PF07980"/>
    </source>
</evidence>
<organism evidence="8 9">
    <name type="scientific">Croceibacter atlanticus (strain ATCC BAA-628 / JCM 21780 / CIP 108009 / IAM 15332 / KCTC 12090 / HTCC2559)</name>
    <dbReference type="NCBI Taxonomy" id="216432"/>
    <lineage>
        <taxon>Bacteria</taxon>
        <taxon>Pseudomonadati</taxon>
        <taxon>Bacteroidota</taxon>
        <taxon>Flavobacteriia</taxon>
        <taxon>Flavobacteriales</taxon>
        <taxon>Flavobacteriaceae</taxon>
        <taxon>Croceibacter</taxon>
    </lineage>
</organism>
<dbReference type="HOGENOM" id="CLU_015553_1_4_10"/>
<dbReference type="Gene3D" id="1.25.40.390">
    <property type="match status" value="1"/>
</dbReference>
<dbReference type="SUPFAM" id="SSF48452">
    <property type="entry name" value="TPR-like"/>
    <property type="match status" value="1"/>
</dbReference>
<evidence type="ECO:0000256" key="1">
    <source>
        <dbReference type="ARBA" id="ARBA00004442"/>
    </source>
</evidence>
<dbReference type="OrthoDB" id="630434at2"/>
<dbReference type="InterPro" id="IPR011990">
    <property type="entry name" value="TPR-like_helical_dom_sf"/>
</dbReference>
<evidence type="ECO:0000256" key="2">
    <source>
        <dbReference type="ARBA" id="ARBA00006275"/>
    </source>
</evidence>
<name>A3U7K7_CROAH</name>
<keyword evidence="4" id="KW-0472">Membrane</keyword>
<keyword evidence="9" id="KW-1185">Reference proteome</keyword>
<evidence type="ECO:0000256" key="5">
    <source>
        <dbReference type="ARBA" id="ARBA00023237"/>
    </source>
</evidence>
<keyword evidence="3" id="KW-0732">Signal</keyword>
<feature type="domain" description="SusD-like N-terminal" evidence="7">
    <location>
        <begin position="25"/>
        <end position="229"/>
    </location>
</feature>
<dbReference type="KEGG" id="cat:CA2559_05675"/>